<keyword evidence="1" id="KW-0677">Repeat</keyword>
<proteinExistence type="predicted"/>
<dbReference type="GO" id="GO:0003723">
    <property type="term" value="F:RNA binding"/>
    <property type="evidence" value="ECO:0007669"/>
    <property type="project" value="InterPro"/>
</dbReference>
<evidence type="ECO:0000256" key="2">
    <source>
        <dbReference type="PROSITE-ProRule" id="PRU00708"/>
    </source>
</evidence>
<accession>D8S3F8</accession>
<dbReference type="InterPro" id="IPR011990">
    <property type="entry name" value="TPR-like_helical_dom_sf"/>
</dbReference>
<dbReference type="InterPro" id="IPR046960">
    <property type="entry name" value="PPR_At4g14850-like_plant"/>
</dbReference>
<sequence length="83" mass="9645">DEKHMLESFYTEDSSDWNTLIGMYSQKEDLFLASFVFRNTPHRNLCSWNAIVQAYALSGHFETANLLFERMPGRSAMAYTDLL</sequence>
<dbReference type="PANTHER" id="PTHR47926:SF359">
    <property type="entry name" value="PENTACOTRIPEPTIDE-REPEAT REGION OF PRORP DOMAIN-CONTAINING PROTEIN"/>
    <property type="match status" value="1"/>
</dbReference>
<feature type="repeat" description="PPR" evidence="2">
    <location>
        <begin position="44"/>
        <end position="78"/>
    </location>
</feature>
<evidence type="ECO:0000313" key="4">
    <source>
        <dbReference type="Proteomes" id="UP000001514"/>
    </source>
</evidence>
<dbReference type="Pfam" id="PF01535">
    <property type="entry name" value="PPR"/>
    <property type="match status" value="2"/>
</dbReference>
<dbReference type="eggNOG" id="KOG4197">
    <property type="taxonomic scope" value="Eukaryota"/>
</dbReference>
<dbReference type="PROSITE" id="PS51375">
    <property type="entry name" value="PPR"/>
    <property type="match status" value="1"/>
</dbReference>
<dbReference type="NCBIfam" id="TIGR00756">
    <property type="entry name" value="PPR"/>
    <property type="match status" value="1"/>
</dbReference>
<dbReference type="InterPro" id="IPR002885">
    <property type="entry name" value="PPR_rpt"/>
</dbReference>
<protein>
    <recommendedName>
        <fullName evidence="5">Pentatricopeptide repeat-containing protein</fullName>
    </recommendedName>
</protein>
<evidence type="ECO:0000313" key="3">
    <source>
        <dbReference type="EMBL" id="EFJ21257.1"/>
    </source>
</evidence>
<evidence type="ECO:0000256" key="1">
    <source>
        <dbReference type="ARBA" id="ARBA00022737"/>
    </source>
</evidence>
<dbReference type="AlphaFoldDB" id="D8S3F8"/>
<dbReference type="Gramene" id="EFJ21257">
    <property type="protein sequence ID" value="EFJ21257"/>
    <property type="gene ID" value="SELMODRAFT_19661"/>
</dbReference>
<dbReference type="GO" id="GO:0009451">
    <property type="term" value="P:RNA modification"/>
    <property type="evidence" value="ECO:0007669"/>
    <property type="project" value="InterPro"/>
</dbReference>
<organism evidence="4">
    <name type="scientific">Selaginella moellendorffii</name>
    <name type="common">Spikemoss</name>
    <dbReference type="NCBI Taxonomy" id="88036"/>
    <lineage>
        <taxon>Eukaryota</taxon>
        <taxon>Viridiplantae</taxon>
        <taxon>Streptophyta</taxon>
        <taxon>Embryophyta</taxon>
        <taxon>Tracheophyta</taxon>
        <taxon>Lycopodiopsida</taxon>
        <taxon>Selaginellales</taxon>
        <taxon>Selaginellaceae</taxon>
        <taxon>Selaginella</taxon>
    </lineage>
</organism>
<dbReference type="InParanoid" id="D8S3F8"/>
<feature type="non-terminal residue" evidence="3">
    <location>
        <position position="1"/>
    </location>
</feature>
<dbReference type="Proteomes" id="UP000001514">
    <property type="component" value="Unassembled WGS sequence"/>
</dbReference>
<name>D8S3F8_SELML</name>
<dbReference type="EMBL" id="GL377600">
    <property type="protein sequence ID" value="EFJ21257.1"/>
    <property type="molecule type" value="Genomic_DNA"/>
</dbReference>
<dbReference type="Gene3D" id="1.25.40.10">
    <property type="entry name" value="Tetratricopeptide repeat domain"/>
    <property type="match status" value="1"/>
</dbReference>
<gene>
    <name evidence="3" type="ORF">SELMODRAFT_19661</name>
</gene>
<dbReference type="HOGENOM" id="CLU_154100_1_0_1"/>
<dbReference type="KEGG" id="smo:SELMODRAFT_19661"/>
<reference evidence="3 4" key="1">
    <citation type="journal article" date="2011" name="Science">
        <title>The Selaginella genome identifies genetic changes associated with the evolution of vascular plants.</title>
        <authorList>
            <person name="Banks J.A."/>
            <person name="Nishiyama T."/>
            <person name="Hasebe M."/>
            <person name="Bowman J.L."/>
            <person name="Gribskov M."/>
            <person name="dePamphilis C."/>
            <person name="Albert V.A."/>
            <person name="Aono N."/>
            <person name="Aoyama T."/>
            <person name="Ambrose B.A."/>
            <person name="Ashton N.W."/>
            <person name="Axtell M.J."/>
            <person name="Barker E."/>
            <person name="Barker M.S."/>
            <person name="Bennetzen J.L."/>
            <person name="Bonawitz N.D."/>
            <person name="Chapple C."/>
            <person name="Cheng C."/>
            <person name="Correa L.G."/>
            <person name="Dacre M."/>
            <person name="DeBarry J."/>
            <person name="Dreyer I."/>
            <person name="Elias M."/>
            <person name="Engstrom E.M."/>
            <person name="Estelle M."/>
            <person name="Feng L."/>
            <person name="Finet C."/>
            <person name="Floyd S.K."/>
            <person name="Frommer W.B."/>
            <person name="Fujita T."/>
            <person name="Gramzow L."/>
            <person name="Gutensohn M."/>
            <person name="Harholt J."/>
            <person name="Hattori M."/>
            <person name="Heyl A."/>
            <person name="Hirai T."/>
            <person name="Hiwatashi Y."/>
            <person name="Ishikawa M."/>
            <person name="Iwata M."/>
            <person name="Karol K.G."/>
            <person name="Koehler B."/>
            <person name="Kolukisaoglu U."/>
            <person name="Kubo M."/>
            <person name="Kurata T."/>
            <person name="Lalonde S."/>
            <person name="Li K."/>
            <person name="Li Y."/>
            <person name="Litt A."/>
            <person name="Lyons E."/>
            <person name="Manning G."/>
            <person name="Maruyama T."/>
            <person name="Michael T.P."/>
            <person name="Mikami K."/>
            <person name="Miyazaki S."/>
            <person name="Morinaga S."/>
            <person name="Murata T."/>
            <person name="Mueller-Roeber B."/>
            <person name="Nelson D.R."/>
            <person name="Obara M."/>
            <person name="Oguri Y."/>
            <person name="Olmstead R.G."/>
            <person name="Onodera N."/>
            <person name="Petersen B.L."/>
            <person name="Pils B."/>
            <person name="Prigge M."/>
            <person name="Rensing S.A."/>
            <person name="Riano-Pachon D.M."/>
            <person name="Roberts A.W."/>
            <person name="Sato Y."/>
            <person name="Scheller H.V."/>
            <person name="Schulz B."/>
            <person name="Schulz C."/>
            <person name="Shakirov E.V."/>
            <person name="Shibagaki N."/>
            <person name="Shinohara N."/>
            <person name="Shippen D.E."/>
            <person name="Soerensen I."/>
            <person name="Sotooka R."/>
            <person name="Sugimoto N."/>
            <person name="Sugita M."/>
            <person name="Sumikawa N."/>
            <person name="Tanurdzic M."/>
            <person name="Theissen G."/>
            <person name="Ulvskov P."/>
            <person name="Wakazuki S."/>
            <person name="Weng J.K."/>
            <person name="Willats W.W."/>
            <person name="Wipf D."/>
            <person name="Wolf P.G."/>
            <person name="Yang L."/>
            <person name="Zimmer A.D."/>
            <person name="Zhu Q."/>
            <person name="Mitros T."/>
            <person name="Hellsten U."/>
            <person name="Loque D."/>
            <person name="Otillar R."/>
            <person name="Salamov A."/>
            <person name="Schmutz J."/>
            <person name="Shapiro H."/>
            <person name="Lindquist E."/>
            <person name="Lucas S."/>
            <person name="Rokhsar D."/>
            <person name="Grigoriev I.V."/>
        </authorList>
    </citation>
    <scope>NUCLEOTIDE SEQUENCE [LARGE SCALE GENOMIC DNA]</scope>
</reference>
<dbReference type="PANTHER" id="PTHR47926">
    <property type="entry name" value="PENTATRICOPEPTIDE REPEAT-CONTAINING PROTEIN"/>
    <property type="match status" value="1"/>
</dbReference>
<evidence type="ECO:0008006" key="5">
    <source>
        <dbReference type="Google" id="ProtNLM"/>
    </source>
</evidence>
<feature type="non-terminal residue" evidence="3">
    <location>
        <position position="83"/>
    </location>
</feature>
<keyword evidence="4" id="KW-1185">Reference proteome</keyword>